<dbReference type="Proteomes" id="UP001321542">
    <property type="component" value="Chromosome"/>
</dbReference>
<protein>
    <recommendedName>
        <fullName evidence="3">Transposase</fullName>
    </recommendedName>
</protein>
<reference evidence="1 2" key="2">
    <citation type="journal article" date="2023" name="ChemBioChem">
        <title>Acyltransferase Domain Exchange between Two Independent Type I Polyketide Synthases in the Same Producer Strain of Macrolide Antibiotics.</title>
        <authorList>
            <person name="Kudo F."/>
            <person name="Kishikawa K."/>
            <person name="Tsuboi K."/>
            <person name="Kido T."/>
            <person name="Usui T."/>
            <person name="Hashimoto J."/>
            <person name="Shin-Ya K."/>
            <person name="Miyanaga A."/>
            <person name="Eguchi T."/>
        </authorList>
    </citation>
    <scope>NUCLEOTIDE SEQUENCE [LARGE SCALE GENOMIC DNA]</scope>
    <source>
        <strain evidence="1 2">A-8890</strain>
    </source>
</reference>
<evidence type="ECO:0000313" key="1">
    <source>
        <dbReference type="EMBL" id="BBC32300.1"/>
    </source>
</evidence>
<evidence type="ECO:0008006" key="3">
    <source>
        <dbReference type="Google" id="ProtNLM"/>
    </source>
</evidence>
<keyword evidence="2" id="KW-1185">Reference proteome</keyword>
<name>A0ABM7F8K7_9ACTN</name>
<proteinExistence type="predicted"/>
<reference evidence="1 2" key="1">
    <citation type="journal article" date="2010" name="ChemBioChem">
        <title>Cloning and characterization of the biosynthetic gene cluster of 16-membered macrolide antibiotic FD-891: involvement of a dual functional cytochrome P450 monooxygenase catalyzing epoxidation and hydroxylation.</title>
        <authorList>
            <person name="Kudo F."/>
            <person name="Motegi A."/>
            <person name="Mizoue K."/>
            <person name="Eguchi T."/>
        </authorList>
    </citation>
    <scope>NUCLEOTIDE SEQUENCE [LARGE SCALE GENOMIC DNA]</scope>
    <source>
        <strain evidence="1 2">A-8890</strain>
    </source>
</reference>
<accession>A0ABM7F8K7</accession>
<evidence type="ECO:0000313" key="2">
    <source>
        <dbReference type="Proteomes" id="UP001321542"/>
    </source>
</evidence>
<organism evidence="1 2">
    <name type="scientific">Streptomyces graminofaciens</name>
    <dbReference type="NCBI Taxonomy" id="68212"/>
    <lineage>
        <taxon>Bacteria</taxon>
        <taxon>Bacillati</taxon>
        <taxon>Actinomycetota</taxon>
        <taxon>Actinomycetes</taxon>
        <taxon>Kitasatosporales</taxon>
        <taxon>Streptomycetaceae</taxon>
        <taxon>Streptomyces</taxon>
    </lineage>
</organism>
<dbReference type="EMBL" id="AP018448">
    <property type="protein sequence ID" value="BBC32300.1"/>
    <property type="molecule type" value="Genomic_DNA"/>
</dbReference>
<gene>
    <name evidence="1" type="ORF">SGFS_035940</name>
</gene>
<sequence>MHRICRMVCDGVRPVVHVLVGPGGLQEGLEQGKQEAADSWLPTRRMKGRTLTVPQEAKIRSTIHRSLRSTPGRPDAVGV</sequence>